<organism evidence="14">
    <name type="scientific">bioreactor metagenome</name>
    <dbReference type="NCBI Taxonomy" id="1076179"/>
    <lineage>
        <taxon>unclassified sequences</taxon>
        <taxon>metagenomes</taxon>
        <taxon>ecological metagenomes</taxon>
    </lineage>
</organism>
<dbReference type="Pfam" id="PF17655">
    <property type="entry name" value="IRK_C"/>
    <property type="match status" value="1"/>
</dbReference>
<evidence type="ECO:0000256" key="9">
    <source>
        <dbReference type="ARBA" id="ARBA00023136"/>
    </source>
</evidence>
<keyword evidence="8" id="KW-0406">Ion transport</keyword>
<evidence type="ECO:0000256" key="2">
    <source>
        <dbReference type="ARBA" id="ARBA00022448"/>
    </source>
</evidence>
<evidence type="ECO:0000256" key="5">
    <source>
        <dbReference type="ARBA" id="ARBA00022882"/>
    </source>
</evidence>
<accession>A0A644SSI4</accession>
<dbReference type="Gene3D" id="2.60.40.1400">
    <property type="entry name" value="G protein-activated inward rectifier potassium channel 1"/>
    <property type="match status" value="1"/>
</dbReference>
<evidence type="ECO:0000256" key="7">
    <source>
        <dbReference type="ARBA" id="ARBA00022989"/>
    </source>
</evidence>
<evidence type="ECO:0000256" key="6">
    <source>
        <dbReference type="ARBA" id="ARBA00022958"/>
    </source>
</evidence>
<evidence type="ECO:0000313" key="14">
    <source>
        <dbReference type="EMBL" id="MPL56632.1"/>
    </source>
</evidence>
<gene>
    <name evidence="14" type="ORF">SDC9_02121</name>
</gene>
<dbReference type="PRINTS" id="PR00169">
    <property type="entry name" value="KCHANNEL"/>
</dbReference>
<dbReference type="SUPFAM" id="SSF81296">
    <property type="entry name" value="E set domains"/>
    <property type="match status" value="1"/>
</dbReference>
<sequence length="310" mass="35283">MGKRNLKIKEEKDSGFSAIASGRFTNKDGQYNVKRTGINIFDRYSWYHTFLLLPRFKFIGILVISYIIANLFFASIYYAIGIEHLTGIDKSSPFQEFVDVFFFSAQTFTTVGYGRIAPVGALASFVATFEAFLGLLGFAIATGLFYGRFSRPRAFIKFSEIAVVAPYEDGMAIMFRAAPFKNNMLSEAEVTITAAIEEKIDGKMVSSFYQLEPTLPKINSFSLNWTVVHKIHSESPFYGFNEEDFKNTDIELIIMIKAFDEVFANTVVQRTSYITPEIIFRAKFLPMYHSSEDNKTTILDLDKINDYQKV</sequence>
<evidence type="ECO:0000256" key="1">
    <source>
        <dbReference type="ARBA" id="ARBA00004141"/>
    </source>
</evidence>
<dbReference type="GO" id="GO:1990573">
    <property type="term" value="P:potassium ion import across plasma membrane"/>
    <property type="evidence" value="ECO:0007669"/>
    <property type="project" value="TreeGrafter"/>
</dbReference>
<evidence type="ECO:0000256" key="10">
    <source>
        <dbReference type="ARBA" id="ARBA00023303"/>
    </source>
</evidence>
<keyword evidence="10 14" id="KW-0407">Ion channel</keyword>
<dbReference type="InterPro" id="IPR013518">
    <property type="entry name" value="K_chnl_inward-rec_Kir_cyto"/>
</dbReference>
<dbReference type="PRINTS" id="PR01320">
    <property type="entry name" value="KIRCHANNEL"/>
</dbReference>
<keyword evidence="6" id="KW-0630">Potassium</keyword>
<evidence type="ECO:0000256" key="8">
    <source>
        <dbReference type="ARBA" id="ARBA00023065"/>
    </source>
</evidence>
<evidence type="ECO:0000256" key="4">
    <source>
        <dbReference type="ARBA" id="ARBA00022692"/>
    </source>
</evidence>
<dbReference type="Pfam" id="PF07885">
    <property type="entry name" value="Ion_trans_2"/>
    <property type="match status" value="1"/>
</dbReference>
<keyword evidence="2" id="KW-0813">Transport</keyword>
<dbReference type="PANTHER" id="PTHR11767:SF102">
    <property type="entry name" value="INWARDLY RECTIFYING POTASSIUM CHANNEL 1, ISOFORM F"/>
    <property type="match status" value="1"/>
</dbReference>
<feature type="transmembrane region" description="Helical" evidence="11">
    <location>
        <begin position="58"/>
        <end position="80"/>
    </location>
</feature>
<keyword evidence="7 11" id="KW-1133">Transmembrane helix</keyword>
<dbReference type="AlphaFoldDB" id="A0A644SSI4"/>
<dbReference type="GO" id="GO:0005242">
    <property type="term" value="F:inward rectifier potassium channel activity"/>
    <property type="evidence" value="ECO:0007669"/>
    <property type="project" value="InterPro"/>
</dbReference>
<dbReference type="GO" id="GO:0034702">
    <property type="term" value="C:monoatomic ion channel complex"/>
    <property type="evidence" value="ECO:0007669"/>
    <property type="project" value="UniProtKB-KW"/>
</dbReference>
<comment type="subcellular location">
    <subcellularLocation>
        <location evidence="1">Membrane</location>
        <topology evidence="1">Multi-pass membrane protein</topology>
    </subcellularLocation>
</comment>
<dbReference type="InterPro" id="IPR013099">
    <property type="entry name" value="K_chnl_dom"/>
</dbReference>
<dbReference type="GO" id="GO:0034765">
    <property type="term" value="P:regulation of monoatomic ion transmembrane transport"/>
    <property type="evidence" value="ECO:0007669"/>
    <property type="project" value="TreeGrafter"/>
</dbReference>
<protein>
    <submittedName>
        <fullName evidence="14">Inward rectifier potassium channel Kirbac3.1</fullName>
    </submittedName>
</protein>
<dbReference type="InterPro" id="IPR014756">
    <property type="entry name" value="Ig_E-set"/>
</dbReference>
<evidence type="ECO:0000256" key="11">
    <source>
        <dbReference type="SAM" id="Phobius"/>
    </source>
</evidence>
<dbReference type="PANTHER" id="PTHR11767">
    <property type="entry name" value="INWARD RECTIFIER POTASSIUM CHANNEL"/>
    <property type="match status" value="1"/>
</dbReference>
<keyword evidence="4 11" id="KW-0812">Transmembrane</keyword>
<dbReference type="GO" id="GO:0005886">
    <property type="term" value="C:plasma membrane"/>
    <property type="evidence" value="ECO:0007669"/>
    <property type="project" value="TreeGrafter"/>
</dbReference>
<dbReference type="InterPro" id="IPR041647">
    <property type="entry name" value="IRK_C"/>
</dbReference>
<evidence type="ECO:0000259" key="13">
    <source>
        <dbReference type="Pfam" id="PF17655"/>
    </source>
</evidence>
<dbReference type="EMBL" id="VSSQ01000003">
    <property type="protein sequence ID" value="MPL56632.1"/>
    <property type="molecule type" value="Genomic_DNA"/>
</dbReference>
<feature type="domain" description="Potassium channel" evidence="12">
    <location>
        <begin position="67"/>
        <end position="145"/>
    </location>
</feature>
<keyword evidence="5" id="KW-0851">Voltage-gated channel</keyword>
<reference evidence="14" key="1">
    <citation type="submission" date="2019-08" db="EMBL/GenBank/DDBJ databases">
        <authorList>
            <person name="Kucharzyk K."/>
            <person name="Murdoch R.W."/>
            <person name="Higgins S."/>
            <person name="Loffler F."/>
        </authorList>
    </citation>
    <scope>NUCLEOTIDE SEQUENCE</scope>
</reference>
<dbReference type="SUPFAM" id="SSF81324">
    <property type="entry name" value="Voltage-gated potassium channels"/>
    <property type="match status" value="1"/>
</dbReference>
<keyword evidence="9 11" id="KW-0472">Membrane</keyword>
<dbReference type="InterPro" id="IPR016449">
    <property type="entry name" value="K_chnl_inward-rec_Kir"/>
</dbReference>
<dbReference type="Gene3D" id="1.10.287.70">
    <property type="match status" value="1"/>
</dbReference>
<name>A0A644SSI4_9ZZZZ</name>
<evidence type="ECO:0000259" key="12">
    <source>
        <dbReference type="Pfam" id="PF07885"/>
    </source>
</evidence>
<keyword evidence="3" id="KW-0633">Potassium transport</keyword>
<proteinExistence type="predicted"/>
<evidence type="ECO:0000256" key="3">
    <source>
        <dbReference type="ARBA" id="ARBA00022538"/>
    </source>
</evidence>
<feature type="domain" description="Inward rectifier potassium channel C-terminal" evidence="13">
    <location>
        <begin position="156"/>
        <end position="308"/>
    </location>
</feature>
<comment type="caution">
    <text evidence="14">The sequence shown here is derived from an EMBL/GenBank/DDBJ whole genome shotgun (WGS) entry which is preliminary data.</text>
</comment>
<feature type="transmembrane region" description="Helical" evidence="11">
    <location>
        <begin position="121"/>
        <end position="147"/>
    </location>
</feature>